<reference evidence="3" key="1">
    <citation type="journal article" date="2020" name="mSystems">
        <title>Genome- and Community-Level Interaction Insights into Carbon Utilization and Element Cycling Functions of Hydrothermarchaeota in Hydrothermal Sediment.</title>
        <authorList>
            <person name="Zhou Z."/>
            <person name="Liu Y."/>
            <person name="Xu W."/>
            <person name="Pan J."/>
            <person name="Luo Z.H."/>
            <person name="Li M."/>
        </authorList>
    </citation>
    <scope>NUCLEOTIDE SEQUENCE [LARGE SCALE GENOMIC DNA]</scope>
    <source>
        <strain evidence="3">SpSt-609</strain>
    </source>
</reference>
<accession>A0A7C4CCR5</accession>
<feature type="coiled-coil region" evidence="1">
    <location>
        <begin position="693"/>
        <end position="782"/>
    </location>
</feature>
<gene>
    <name evidence="3" type="ORF">ENT77_02615</name>
</gene>
<evidence type="ECO:0000313" key="3">
    <source>
        <dbReference type="EMBL" id="HGU40072.1"/>
    </source>
</evidence>
<dbReference type="GO" id="GO:0006302">
    <property type="term" value="P:double-strand break repair"/>
    <property type="evidence" value="ECO:0007669"/>
    <property type="project" value="InterPro"/>
</dbReference>
<protein>
    <recommendedName>
        <fullName evidence="2">Rad50/SbcC-type AAA domain-containing protein</fullName>
    </recommendedName>
</protein>
<dbReference type="Pfam" id="PF13476">
    <property type="entry name" value="AAA_23"/>
    <property type="match status" value="1"/>
</dbReference>
<comment type="caution">
    <text evidence="3">The sequence shown here is derived from an EMBL/GenBank/DDBJ whole genome shotgun (WGS) entry which is preliminary data.</text>
</comment>
<dbReference type="Gene3D" id="6.10.280.220">
    <property type="match status" value="1"/>
</dbReference>
<dbReference type="InterPro" id="IPR038729">
    <property type="entry name" value="Rad50/SbcC_AAA"/>
</dbReference>
<keyword evidence="1" id="KW-0175">Coiled coil</keyword>
<dbReference type="PANTHER" id="PTHR32114">
    <property type="entry name" value="ABC TRANSPORTER ABCH.3"/>
    <property type="match status" value="1"/>
</dbReference>
<proteinExistence type="predicted"/>
<evidence type="ECO:0000256" key="1">
    <source>
        <dbReference type="SAM" id="Coils"/>
    </source>
</evidence>
<feature type="coiled-coil region" evidence="1">
    <location>
        <begin position="175"/>
        <end position="444"/>
    </location>
</feature>
<organism evidence="3">
    <name type="scientific">Fervidobacterium thailandense</name>
    <dbReference type="NCBI Taxonomy" id="1008305"/>
    <lineage>
        <taxon>Bacteria</taxon>
        <taxon>Thermotogati</taxon>
        <taxon>Thermotogota</taxon>
        <taxon>Thermotogae</taxon>
        <taxon>Thermotogales</taxon>
        <taxon>Fervidobacteriaceae</taxon>
        <taxon>Fervidobacterium</taxon>
    </lineage>
</organism>
<dbReference type="AlphaFoldDB" id="A0A7C4CCR5"/>
<name>A0A7C4CCR5_9BACT</name>
<dbReference type="Gene3D" id="3.40.50.300">
    <property type="entry name" value="P-loop containing nucleotide triphosphate hydrolases"/>
    <property type="match status" value="2"/>
</dbReference>
<dbReference type="InterPro" id="IPR027417">
    <property type="entry name" value="P-loop_NTPase"/>
</dbReference>
<dbReference type="SUPFAM" id="SSF57997">
    <property type="entry name" value="Tropomyosin"/>
    <property type="match status" value="1"/>
</dbReference>
<dbReference type="SUPFAM" id="SSF52540">
    <property type="entry name" value="P-loop containing nucleoside triphosphate hydrolases"/>
    <property type="match status" value="2"/>
</dbReference>
<dbReference type="EMBL" id="DSZY01000013">
    <property type="protein sequence ID" value="HGU40072.1"/>
    <property type="molecule type" value="Genomic_DNA"/>
</dbReference>
<feature type="coiled-coil region" evidence="1">
    <location>
        <begin position="497"/>
        <end position="648"/>
    </location>
</feature>
<evidence type="ECO:0000259" key="2">
    <source>
        <dbReference type="Pfam" id="PF13476"/>
    </source>
</evidence>
<dbReference type="PANTHER" id="PTHR32114:SF2">
    <property type="entry name" value="ABC TRANSPORTER ABCH.3"/>
    <property type="match status" value="1"/>
</dbReference>
<dbReference type="GO" id="GO:0016887">
    <property type="term" value="F:ATP hydrolysis activity"/>
    <property type="evidence" value="ECO:0007669"/>
    <property type="project" value="InterPro"/>
</dbReference>
<feature type="domain" description="Rad50/SbcC-type AAA" evidence="2">
    <location>
        <begin position="8"/>
        <end position="246"/>
    </location>
</feature>
<sequence length="938" mass="110088">MGKMIIKKVALENFKIHLKREFSLQPGINIIVGKNGAGKTSIVEAIGVALFWKSDKSLKNLISKAGENNKKTFTVSLEFVANDGVEYVLVRKFNPSQHVLKTKDGIILAVDERSVNEKVSKLIGLEGTNVEELYHNIVCAYQNKLTDIFQRKRENTELLNRILETEFYDKISEEFRSVQREYEIKYRQLEELERIFEVELKKYEGVEEKLHDTIEIYNRLTEKVRSVEEEISNLKKEREEVLEKIEWLDKLEGELRDIQAQLKSQTEQLVILENDLVQSQQARERLKTLEGDYRRFKEIEENLKCLRDELNKAYQTRQRKAEIENKITELKKEQENVLNLLAEKEYQIQESKEMILLKREEIQSLRGQLTEKLAQLSETRELRIEFQNRLKEFELKYGEYLRLFDKVETLKRELQQLADVENDIAVVTQEIEELERERQLLSNFIKVESEIVNEKLRLEGEISRIKETIEKLSSGFCPILKEQCQNLKQLGGLEKFIENNTAQLKENNERLGKLQEQLHEISAAKTRIDSVDLSIRKVLERRAKLVQLREQLEAKRLELELLNSRIQVLEKDGSPVEAKEKTQQELSNLLSQEASLENEIKNLNLRISNLEGEIKNFDEKIAEISKVVSSLEARRRDLESKLVEFERNLREFGSIEQRIPELESQVRIFEGWILQLRPKYEEYISTEPLASRLEDLRRRKSELLKSIQELSKKHGELESILRNFESRKMLEDKRKNVEKRLEELSNESAKLREEVGSCRKELENLRKQSLEKEEKLLTLDKLKVQKERCAQKLQLTSEFREKLKRMGAEITSTLIDTISKIATQTYHVISGKSEEIKIDTAEKNFVFLLRNEQDNVREFSILSGGEQVSVSIALRIALAKTLTKSELYILDEPTINLDAERRRAFAENLKNFFGQFEQVIIITHDEEFKDMGYHVLEV</sequence>